<gene>
    <name evidence="5" type="ORF">NQ314_007202</name>
</gene>
<dbReference type="InterPro" id="IPR050910">
    <property type="entry name" value="JMJD6_ArgDemeth/LysHydrox"/>
</dbReference>
<evidence type="ECO:0000313" key="5">
    <source>
        <dbReference type="EMBL" id="KAJ8953862.1"/>
    </source>
</evidence>
<dbReference type="GO" id="GO:0043565">
    <property type="term" value="F:sequence-specific DNA binding"/>
    <property type="evidence" value="ECO:0007669"/>
    <property type="project" value="TreeGrafter"/>
</dbReference>
<accession>A0AAV8YSR2</accession>
<reference evidence="5" key="1">
    <citation type="journal article" date="2023" name="Insect Mol. Biol.">
        <title>Genome sequencing provides insights into the evolution of gene families encoding plant cell wall-degrading enzymes in longhorned beetles.</title>
        <authorList>
            <person name="Shin N.R."/>
            <person name="Okamura Y."/>
            <person name="Kirsch R."/>
            <person name="Pauchet Y."/>
        </authorList>
    </citation>
    <scope>NUCLEOTIDE SEQUENCE</scope>
    <source>
        <strain evidence="5">RBIC_L_NR</strain>
    </source>
</reference>
<name>A0AAV8YSR2_9CUCU</name>
<comment type="catalytic activity">
    <reaction evidence="2">
        <text>L-lysyl-[protein] + 2-oxoglutarate + O2 = 4-hydroxy-L-lysyl-[protein] + succinate + CO2</text>
        <dbReference type="Rhea" id="RHEA:57156"/>
        <dbReference type="Rhea" id="RHEA-COMP:9752"/>
        <dbReference type="Rhea" id="RHEA-COMP:15084"/>
        <dbReference type="ChEBI" id="CHEBI:15379"/>
        <dbReference type="ChEBI" id="CHEBI:16526"/>
        <dbReference type="ChEBI" id="CHEBI:16810"/>
        <dbReference type="ChEBI" id="CHEBI:29969"/>
        <dbReference type="ChEBI" id="CHEBI:30031"/>
        <dbReference type="ChEBI" id="CHEBI:141495"/>
    </reaction>
</comment>
<evidence type="ECO:0000256" key="2">
    <source>
        <dbReference type="ARBA" id="ARBA00047762"/>
    </source>
</evidence>
<dbReference type="GO" id="GO:0016706">
    <property type="term" value="F:2-oxoglutarate-dependent dioxygenase activity"/>
    <property type="evidence" value="ECO:0007669"/>
    <property type="project" value="TreeGrafter"/>
</dbReference>
<comment type="similarity">
    <text evidence="1">Belongs to the JMJD6 family.</text>
</comment>
<feature type="domain" description="JmjC" evidence="4">
    <location>
        <begin position="58"/>
        <end position="240"/>
    </location>
</feature>
<comment type="caution">
    <text evidence="5">The sequence shown here is derived from an EMBL/GenBank/DDBJ whole genome shotgun (WGS) entry which is preliminary data.</text>
</comment>
<dbReference type="GO" id="GO:0005634">
    <property type="term" value="C:nucleus"/>
    <property type="evidence" value="ECO:0007669"/>
    <property type="project" value="TreeGrafter"/>
</dbReference>
<dbReference type="InterPro" id="IPR003347">
    <property type="entry name" value="JmjC_dom"/>
</dbReference>
<sequence>MNFEIDTSSNSGLVYKSDYDLMVDIPVFNASKLSYNDFFQNYMLRNAPCIIKNITDLWETSLFWLKHNKPNFDYLLEKYGQSKVTIYNCSERYYNSQKTREAGFDEYLNYWKNFNELSDVSTLDYLKDWHLKLINKDDNFYEVPIYFASDWLNEYYTQCLNDDYRFVYMGPKNTCWSANVCGRKKWLFFPPVVQNPGEVIFVPSGWHHQVWNLDDTISINHNWVNGCNIKTMLNTMRDSLELVRKEIEDCKSMDEFEQHCQVMLNASFGMDYYKFYEFIKFIGISRIEMIIGNKSRI</sequence>
<evidence type="ECO:0000259" key="4">
    <source>
        <dbReference type="PROSITE" id="PS51184"/>
    </source>
</evidence>
<dbReference type="Proteomes" id="UP001162156">
    <property type="component" value="Unassembled WGS sequence"/>
</dbReference>
<dbReference type="GO" id="GO:0005737">
    <property type="term" value="C:cytoplasm"/>
    <property type="evidence" value="ECO:0007669"/>
    <property type="project" value="TreeGrafter"/>
</dbReference>
<dbReference type="Gene3D" id="2.60.120.650">
    <property type="entry name" value="Cupin"/>
    <property type="match status" value="2"/>
</dbReference>
<organism evidence="5 6">
    <name type="scientific">Rhamnusium bicolor</name>
    <dbReference type="NCBI Taxonomy" id="1586634"/>
    <lineage>
        <taxon>Eukaryota</taxon>
        <taxon>Metazoa</taxon>
        <taxon>Ecdysozoa</taxon>
        <taxon>Arthropoda</taxon>
        <taxon>Hexapoda</taxon>
        <taxon>Insecta</taxon>
        <taxon>Pterygota</taxon>
        <taxon>Neoptera</taxon>
        <taxon>Endopterygota</taxon>
        <taxon>Coleoptera</taxon>
        <taxon>Polyphaga</taxon>
        <taxon>Cucujiformia</taxon>
        <taxon>Chrysomeloidea</taxon>
        <taxon>Cerambycidae</taxon>
        <taxon>Lepturinae</taxon>
        <taxon>Rhagiini</taxon>
        <taxon>Rhamnusium</taxon>
    </lineage>
</organism>
<evidence type="ECO:0000256" key="1">
    <source>
        <dbReference type="ARBA" id="ARBA00038068"/>
    </source>
</evidence>
<dbReference type="AlphaFoldDB" id="A0AAV8YSR2"/>
<proteinExistence type="inferred from homology"/>
<dbReference type="PANTHER" id="PTHR12480">
    <property type="entry name" value="ARGININE DEMETHYLASE AND LYSYL-HYDROXYLASE JMJD"/>
    <property type="match status" value="1"/>
</dbReference>
<dbReference type="GO" id="GO:0045905">
    <property type="term" value="P:positive regulation of translational termination"/>
    <property type="evidence" value="ECO:0007669"/>
    <property type="project" value="TreeGrafter"/>
</dbReference>
<keyword evidence="6" id="KW-1185">Reference proteome</keyword>
<protein>
    <recommendedName>
        <fullName evidence="3">Jumonji domain-containing protein 4</fullName>
    </recommendedName>
</protein>
<dbReference type="SUPFAM" id="SSF51197">
    <property type="entry name" value="Clavaminate synthase-like"/>
    <property type="match status" value="1"/>
</dbReference>
<evidence type="ECO:0000313" key="6">
    <source>
        <dbReference type="Proteomes" id="UP001162156"/>
    </source>
</evidence>
<dbReference type="Pfam" id="PF02373">
    <property type="entry name" value="JmjC"/>
    <property type="match status" value="1"/>
</dbReference>
<dbReference type="PANTHER" id="PTHR12480:SF6">
    <property type="entry name" value="2-OXOGLUTARATE AND IRON-DEPENDENT OXYGENASE JMJD4"/>
    <property type="match status" value="1"/>
</dbReference>
<dbReference type="Pfam" id="PF13621">
    <property type="entry name" value="Cupin_8"/>
    <property type="match status" value="1"/>
</dbReference>
<dbReference type="InterPro" id="IPR041667">
    <property type="entry name" value="Cupin_8"/>
</dbReference>
<evidence type="ECO:0000256" key="3">
    <source>
        <dbReference type="ARBA" id="ARBA00082904"/>
    </source>
</evidence>
<dbReference type="EMBL" id="JANEYF010001949">
    <property type="protein sequence ID" value="KAJ8953862.1"/>
    <property type="molecule type" value="Genomic_DNA"/>
</dbReference>
<feature type="non-terminal residue" evidence="5">
    <location>
        <position position="297"/>
    </location>
</feature>
<dbReference type="PROSITE" id="PS51184">
    <property type="entry name" value="JMJC"/>
    <property type="match status" value="1"/>
</dbReference>
<dbReference type="SMART" id="SM00558">
    <property type="entry name" value="JmjC"/>
    <property type="match status" value="1"/>
</dbReference>